<dbReference type="InParanoid" id="H0EMC6"/>
<dbReference type="Proteomes" id="UP000005446">
    <property type="component" value="Unassembled WGS sequence"/>
</dbReference>
<evidence type="ECO:0000313" key="2">
    <source>
        <dbReference type="Proteomes" id="UP000005446"/>
    </source>
</evidence>
<dbReference type="AlphaFoldDB" id="H0EMC6"/>
<sequence length="78" mass="9019">MSNIPRNGGACRKRKNVPTPSLLFEIVRPHTGKPETGEERYRSAALLGIHREFAEKKTWTWEFEPVCWFSHAHDKTLA</sequence>
<reference evidence="1 2" key="1">
    <citation type="journal article" date="2012" name="Eukaryot. Cell">
        <title>Genome sequence of the fungus Glarea lozoyensis: the first genome sequence of a species from the Helotiaceae family.</title>
        <authorList>
            <person name="Youssar L."/>
            <person name="Gruening B.A."/>
            <person name="Erxleben A."/>
            <person name="Guenther S."/>
            <person name="Huettel W."/>
        </authorList>
    </citation>
    <scope>NUCLEOTIDE SEQUENCE [LARGE SCALE GENOMIC DNA]</scope>
    <source>
        <strain evidence="2">ATCC 74030 / MF5533</strain>
    </source>
</reference>
<keyword evidence="2" id="KW-1185">Reference proteome</keyword>
<dbReference type="EMBL" id="AGUE01000089">
    <property type="protein sequence ID" value="EHL00266.1"/>
    <property type="molecule type" value="Genomic_DNA"/>
</dbReference>
<dbReference type="HOGENOM" id="CLU_2622246_0_0_1"/>
<comment type="caution">
    <text evidence="1">The sequence shown here is derived from an EMBL/GenBank/DDBJ whole genome shotgun (WGS) entry which is preliminary data.</text>
</comment>
<organism evidence="1 2">
    <name type="scientific">Glarea lozoyensis (strain ATCC 74030 / MF5533)</name>
    <dbReference type="NCBI Taxonomy" id="1104152"/>
    <lineage>
        <taxon>Eukaryota</taxon>
        <taxon>Fungi</taxon>
        <taxon>Dikarya</taxon>
        <taxon>Ascomycota</taxon>
        <taxon>Pezizomycotina</taxon>
        <taxon>Leotiomycetes</taxon>
        <taxon>Helotiales</taxon>
        <taxon>Helotiaceae</taxon>
        <taxon>Glarea</taxon>
    </lineage>
</organism>
<gene>
    <name evidence="1" type="ORF">M7I_3758</name>
</gene>
<name>H0EMC6_GLAL7</name>
<protein>
    <submittedName>
        <fullName evidence="1">Uncharacterized protein</fullName>
    </submittedName>
</protein>
<accession>H0EMC6</accession>
<proteinExistence type="predicted"/>
<evidence type="ECO:0000313" key="1">
    <source>
        <dbReference type="EMBL" id="EHL00266.1"/>
    </source>
</evidence>